<reference evidence="1 2" key="1">
    <citation type="submission" date="2018-09" db="EMBL/GenBank/DDBJ databases">
        <title>Genomic investigation of the strawberry pathogen Phytophthora fragariae indicates pathogenicity is determined by transcriptional variation in three key races.</title>
        <authorList>
            <person name="Adams T.M."/>
            <person name="Armitage A.D."/>
            <person name="Sobczyk M.K."/>
            <person name="Bates H.J."/>
            <person name="Dunwell J.M."/>
            <person name="Nellist C.F."/>
            <person name="Harrison R.J."/>
        </authorList>
    </citation>
    <scope>NUCLEOTIDE SEQUENCE [LARGE SCALE GENOMIC DNA]</scope>
    <source>
        <strain evidence="1 2">ONT-3</strain>
    </source>
</reference>
<name>A0A6G0LBX9_9STRA</name>
<dbReference type="PANTHER" id="PTHR46586:SF3">
    <property type="entry name" value="ANKYRIN REPEAT-CONTAINING PROTEIN"/>
    <property type="match status" value="1"/>
</dbReference>
<dbReference type="Gene3D" id="1.25.40.20">
    <property type="entry name" value="Ankyrin repeat-containing domain"/>
    <property type="match status" value="2"/>
</dbReference>
<dbReference type="EMBL" id="QXFX01000444">
    <property type="protein sequence ID" value="KAE9115460.1"/>
    <property type="molecule type" value="Genomic_DNA"/>
</dbReference>
<proteinExistence type="predicted"/>
<accession>A0A6G0LBX9</accession>
<dbReference type="InterPro" id="IPR036770">
    <property type="entry name" value="Ankyrin_rpt-contain_sf"/>
</dbReference>
<evidence type="ECO:0000313" key="2">
    <source>
        <dbReference type="Proteomes" id="UP000488956"/>
    </source>
</evidence>
<dbReference type="AlphaFoldDB" id="A0A6G0LBX9"/>
<protein>
    <submittedName>
        <fullName evidence="1">Uncharacterized protein</fullName>
    </submittedName>
</protein>
<organism evidence="1 2">
    <name type="scientific">Phytophthora fragariae</name>
    <dbReference type="NCBI Taxonomy" id="53985"/>
    <lineage>
        <taxon>Eukaryota</taxon>
        <taxon>Sar</taxon>
        <taxon>Stramenopiles</taxon>
        <taxon>Oomycota</taxon>
        <taxon>Peronosporomycetes</taxon>
        <taxon>Peronosporales</taxon>
        <taxon>Peronosporaceae</taxon>
        <taxon>Phytophthora</taxon>
    </lineage>
</organism>
<evidence type="ECO:0000313" key="1">
    <source>
        <dbReference type="EMBL" id="KAE9115460.1"/>
    </source>
</evidence>
<comment type="caution">
    <text evidence="1">The sequence shown here is derived from an EMBL/GenBank/DDBJ whole genome shotgun (WGS) entry which is preliminary data.</text>
</comment>
<dbReference type="SUPFAM" id="SSF48403">
    <property type="entry name" value="Ankyrin repeat"/>
    <property type="match status" value="1"/>
</dbReference>
<gene>
    <name evidence="1" type="ORF">PF010_g9315</name>
</gene>
<dbReference type="PANTHER" id="PTHR46586">
    <property type="entry name" value="ANKYRIN REPEAT-CONTAINING PROTEIN"/>
    <property type="match status" value="1"/>
</dbReference>
<sequence length="335" mass="37264">MVVSEVTSGATPVAPLTSAIVVLRNNPSLGALPHVISSVSQCLDHSVAIPLAHACAFGSLRLLRRVWDVSEEFAASDGETRRCPSRCWSSLQFLQSERHYYRAQFSQGVVEAVRRGDLDMIRWLFDHFAGCVVAIQAVEAAAAAGDLQILKFFLDNEVATQDAAEANSVHWGGGDLAAAVENEHTDVARWIFECKGSVERDWGRFMAAVVRKGDLELLQWLLDRGYAGRQLAPPTMDDAAWGGHLNMLQLLYQHGYVHHASFALEHAARNGYLEIVEWLVRYHPVGNASQRIEGCSRNAAFEAQRKKHVDVLAWLQEHYPDAPGPQRRVRIRHLA</sequence>
<dbReference type="Proteomes" id="UP000488956">
    <property type="component" value="Unassembled WGS sequence"/>
</dbReference>
<dbReference type="InterPro" id="IPR052050">
    <property type="entry name" value="SecEffector_AnkRepeat"/>
</dbReference>
<dbReference type="InterPro" id="IPR002110">
    <property type="entry name" value="Ankyrin_rpt"/>
</dbReference>
<dbReference type="Pfam" id="PF12796">
    <property type="entry name" value="Ank_2"/>
    <property type="match status" value="1"/>
</dbReference>